<evidence type="ECO:0000256" key="5">
    <source>
        <dbReference type="ARBA" id="ARBA00023242"/>
    </source>
</evidence>
<dbReference type="InterPro" id="IPR052470">
    <property type="entry name" value="ER_Stress-Reg_TF"/>
</dbReference>
<feature type="region of interest" description="Disordered" evidence="7">
    <location>
        <begin position="37"/>
        <end position="102"/>
    </location>
</feature>
<dbReference type="eggNOG" id="KOG4005">
    <property type="taxonomic scope" value="Eukaryota"/>
</dbReference>
<feature type="transmembrane region" description="Helical" evidence="8">
    <location>
        <begin position="186"/>
        <end position="203"/>
    </location>
</feature>
<evidence type="ECO:0000313" key="10">
    <source>
        <dbReference type="EnsemblMetazoa" id="Aqu2.1.36583_001"/>
    </source>
</evidence>
<dbReference type="OrthoDB" id="20960at2759"/>
<gene>
    <name evidence="10" type="primary">100636782</name>
</gene>
<protein>
    <recommendedName>
        <fullName evidence="6">X-box-binding protein 1</fullName>
    </recommendedName>
</protein>
<dbReference type="SUPFAM" id="SSF57959">
    <property type="entry name" value="Leucine zipper domain"/>
    <property type="match status" value="1"/>
</dbReference>
<reference evidence="10" key="2">
    <citation type="submission" date="2017-05" db="UniProtKB">
        <authorList>
            <consortium name="EnsemblMetazoa"/>
        </authorList>
    </citation>
    <scope>IDENTIFICATION</scope>
</reference>
<dbReference type="InterPro" id="IPR004827">
    <property type="entry name" value="bZIP"/>
</dbReference>
<dbReference type="Proteomes" id="UP000007879">
    <property type="component" value="Unassembled WGS sequence"/>
</dbReference>
<evidence type="ECO:0000256" key="6">
    <source>
        <dbReference type="ARBA" id="ARBA00040165"/>
    </source>
</evidence>
<dbReference type="Gene3D" id="1.20.5.170">
    <property type="match status" value="1"/>
</dbReference>
<keyword evidence="8" id="KW-0472">Membrane</keyword>
<dbReference type="OMA" id="TMSLICC"/>
<keyword evidence="5" id="KW-0539">Nucleus</keyword>
<sequence>MEALLPKAVSLSGGSPGSKEMQLQLLLGLQLINKSLKKPAKPLQPHKEGETSSSSESESSPSPPALMENPRKRKLPSDLNDESDKREKKKMMNRIAAQNARDRKKNYLESLEKKLALLEEENKKLKEENASLKSETVTLSAQKDELEKRLSDKEEGDGEIMVCGGSAVPLVSLPQKPIPSSLNPSLLYHFLMIINLIYYLCWFQKLTQTAHHANLSPSMTHIASMERFFLPMPPAQRWWGPQQTGWNPPMN</sequence>
<evidence type="ECO:0000259" key="9">
    <source>
        <dbReference type="PROSITE" id="PS50217"/>
    </source>
</evidence>
<dbReference type="PROSITE" id="PS50217">
    <property type="entry name" value="BZIP"/>
    <property type="match status" value="1"/>
</dbReference>
<keyword evidence="11" id="KW-1185">Reference proteome</keyword>
<dbReference type="InParanoid" id="A0A1X7V9B4"/>
<dbReference type="GO" id="GO:0005634">
    <property type="term" value="C:nucleus"/>
    <property type="evidence" value="ECO:0007669"/>
    <property type="project" value="TreeGrafter"/>
</dbReference>
<keyword evidence="2" id="KW-0805">Transcription regulation</keyword>
<evidence type="ECO:0000256" key="2">
    <source>
        <dbReference type="ARBA" id="ARBA00023015"/>
    </source>
</evidence>
<dbReference type="KEGG" id="aqu:100636782"/>
<dbReference type="Pfam" id="PF00170">
    <property type="entry name" value="bZIP_1"/>
    <property type="match status" value="1"/>
</dbReference>
<dbReference type="InterPro" id="IPR046347">
    <property type="entry name" value="bZIP_sf"/>
</dbReference>
<evidence type="ECO:0000256" key="3">
    <source>
        <dbReference type="ARBA" id="ARBA00023125"/>
    </source>
</evidence>
<keyword evidence="8" id="KW-1133">Transmembrane helix</keyword>
<dbReference type="GO" id="GO:0000981">
    <property type="term" value="F:DNA-binding transcription factor activity, RNA polymerase II-specific"/>
    <property type="evidence" value="ECO:0007669"/>
    <property type="project" value="TreeGrafter"/>
</dbReference>
<name>A0A1X7V9B4_AMPQE</name>
<proteinExistence type="predicted"/>
<keyword evidence="8" id="KW-0812">Transmembrane</keyword>
<keyword evidence="3" id="KW-0238">DNA-binding</keyword>
<evidence type="ECO:0000256" key="4">
    <source>
        <dbReference type="ARBA" id="ARBA00023163"/>
    </source>
</evidence>
<dbReference type="SMART" id="SM00338">
    <property type="entry name" value="BRLZ"/>
    <property type="match status" value="1"/>
</dbReference>
<keyword evidence="1" id="KW-0832">Ubl conjugation</keyword>
<evidence type="ECO:0000256" key="7">
    <source>
        <dbReference type="SAM" id="MobiDB-lite"/>
    </source>
</evidence>
<dbReference type="GO" id="GO:0000977">
    <property type="term" value="F:RNA polymerase II transcription regulatory region sequence-specific DNA binding"/>
    <property type="evidence" value="ECO:0007669"/>
    <property type="project" value="TreeGrafter"/>
</dbReference>
<evidence type="ECO:0000256" key="1">
    <source>
        <dbReference type="ARBA" id="ARBA00022843"/>
    </source>
</evidence>
<dbReference type="EnsemblMetazoa" id="Aqu2.1.36583_001">
    <property type="protein sequence ID" value="Aqu2.1.36583_001"/>
    <property type="gene ID" value="Aqu2.1.36583"/>
</dbReference>
<evidence type="ECO:0000256" key="8">
    <source>
        <dbReference type="SAM" id="Phobius"/>
    </source>
</evidence>
<dbReference type="EnsemblMetazoa" id="XM_003385195.2">
    <property type="protein sequence ID" value="XP_003385243.1"/>
    <property type="gene ID" value="LOC100636782"/>
</dbReference>
<organism evidence="10">
    <name type="scientific">Amphimedon queenslandica</name>
    <name type="common">Sponge</name>
    <dbReference type="NCBI Taxonomy" id="400682"/>
    <lineage>
        <taxon>Eukaryota</taxon>
        <taxon>Metazoa</taxon>
        <taxon>Porifera</taxon>
        <taxon>Demospongiae</taxon>
        <taxon>Heteroscleromorpha</taxon>
        <taxon>Haplosclerida</taxon>
        <taxon>Niphatidae</taxon>
        <taxon>Amphimedon</taxon>
    </lineage>
</organism>
<evidence type="ECO:0000313" key="11">
    <source>
        <dbReference type="Proteomes" id="UP000007879"/>
    </source>
</evidence>
<dbReference type="AlphaFoldDB" id="A0A1X7V9B4"/>
<dbReference type="PANTHER" id="PTHR46542">
    <property type="entry name" value="X-BOX BINDING PROTEIN 1"/>
    <property type="match status" value="1"/>
</dbReference>
<accession>A0A1X7V9B4</accession>
<reference evidence="11" key="1">
    <citation type="journal article" date="2010" name="Nature">
        <title>The Amphimedon queenslandica genome and the evolution of animal complexity.</title>
        <authorList>
            <person name="Srivastava M."/>
            <person name="Simakov O."/>
            <person name="Chapman J."/>
            <person name="Fahey B."/>
            <person name="Gauthier M.E."/>
            <person name="Mitros T."/>
            <person name="Richards G.S."/>
            <person name="Conaco C."/>
            <person name="Dacre M."/>
            <person name="Hellsten U."/>
            <person name="Larroux C."/>
            <person name="Putnam N.H."/>
            <person name="Stanke M."/>
            <person name="Adamska M."/>
            <person name="Darling A."/>
            <person name="Degnan S.M."/>
            <person name="Oakley T.H."/>
            <person name="Plachetzki D.C."/>
            <person name="Zhai Y."/>
            <person name="Adamski M."/>
            <person name="Calcino A."/>
            <person name="Cummins S.F."/>
            <person name="Goodstein D.M."/>
            <person name="Harris C."/>
            <person name="Jackson D.J."/>
            <person name="Leys S.P."/>
            <person name="Shu S."/>
            <person name="Woodcroft B.J."/>
            <person name="Vervoort M."/>
            <person name="Kosik K.S."/>
            <person name="Manning G."/>
            <person name="Degnan B.M."/>
            <person name="Rokhsar D.S."/>
        </authorList>
    </citation>
    <scope>NUCLEOTIDE SEQUENCE [LARGE SCALE GENOMIC DNA]</scope>
</reference>
<keyword evidence="4" id="KW-0804">Transcription</keyword>
<dbReference type="PANTHER" id="PTHR46542:SF1">
    <property type="entry name" value="X-BOX BINDING PROTEIN 1"/>
    <property type="match status" value="1"/>
</dbReference>
<feature type="domain" description="BZIP" evidence="9">
    <location>
        <begin position="83"/>
        <end position="146"/>
    </location>
</feature>
<dbReference type="STRING" id="400682.A0A1X7V9B4"/>